<dbReference type="HOGENOM" id="CLU_2786146_0_0_5"/>
<organism evidence="1 2">
    <name type="scientific">Candidatus Liberibacter americanus str. Sao Paulo</name>
    <dbReference type="NCBI Taxonomy" id="1261131"/>
    <lineage>
        <taxon>Bacteria</taxon>
        <taxon>Pseudomonadati</taxon>
        <taxon>Pseudomonadota</taxon>
        <taxon>Alphaproteobacteria</taxon>
        <taxon>Hyphomicrobiales</taxon>
        <taxon>Rhizobiaceae</taxon>
        <taxon>Liberibacter</taxon>
    </lineage>
</organism>
<evidence type="ECO:0000313" key="2">
    <source>
        <dbReference type="Proteomes" id="UP000017862"/>
    </source>
</evidence>
<gene>
    <name evidence="1" type="ORF">lam_740</name>
</gene>
<dbReference type="KEGG" id="lar:lam_740"/>
<dbReference type="EMBL" id="CP006604">
    <property type="protein sequence ID" value="AHA28085.1"/>
    <property type="molecule type" value="Genomic_DNA"/>
</dbReference>
<evidence type="ECO:0000313" key="1">
    <source>
        <dbReference type="EMBL" id="AHA28085.1"/>
    </source>
</evidence>
<dbReference type="STRING" id="1261131.lam_740"/>
<sequence length="68" mass="8013">MWIRACILNHDDSGLHYAYYCLSQCKVHLPPSVIKAQYKICKTIRDLIDMSIEDFEAYEKAKKISQYL</sequence>
<keyword evidence="2" id="KW-1185">Reference proteome</keyword>
<dbReference type="AlphaFoldDB" id="U6B597"/>
<dbReference type="Proteomes" id="UP000017862">
    <property type="component" value="Chromosome"/>
</dbReference>
<name>U6B597_9HYPH</name>
<accession>U6B597</accession>
<reference evidence="1 2" key="1">
    <citation type="journal article" date="2014" name="Mol. Plant Microbe Interact.">
        <title>The complete genome sequence of Candidatus Liberibacter americanus, associated with citrus Huanglongbing.</title>
        <authorList>
            <person name="Wulff N.A."/>
            <person name="Zhang S."/>
            <person name="Setubal J.C."/>
            <person name="Almeida N.F."/>
            <person name="Martins E.C."/>
            <person name="Harakava R."/>
            <person name="Kumar D."/>
            <person name="Rangel L.T."/>
            <person name="Foissac X."/>
            <person name="Bove J."/>
            <person name="Gabriel D.W."/>
        </authorList>
    </citation>
    <scope>NUCLEOTIDE SEQUENCE [LARGE SCALE GENOMIC DNA]</scope>
    <source>
        <strain evidence="1 2">Sao Paulo</strain>
    </source>
</reference>
<proteinExistence type="predicted"/>
<protein>
    <submittedName>
        <fullName evidence="1">Uncharacterized protein</fullName>
    </submittedName>
</protein>